<dbReference type="PROSITE" id="PS51021">
    <property type="entry name" value="BAR"/>
    <property type="match status" value="1"/>
</dbReference>
<dbReference type="AlphaFoldDB" id="A0AAD7QWP1"/>
<proteinExistence type="predicted"/>
<dbReference type="InterPro" id="IPR036028">
    <property type="entry name" value="SH3-like_dom_sf"/>
</dbReference>
<dbReference type="SUPFAM" id="SSF103657">
    <property type="entry name" value="BAR/IMD domain-like"/>
    <property type="match status" value="1"/>
</dbReference>
<dbReference type="Pfam" id="PF00018">
    <property type="entry name" value="SH3_1"/>
    <property type="match status" value="1"/>
</dbReference>
<dbReference type="InterPro" id="IPR046982">
    <property type="entry name" value="BIN3/RVS161-like"/>
</dbReference>
<keyword evidence="11" id="KW-1185">Reference proteome</keyword>
<dbReference type="GO" id="GO:0097320">
    <property type="term" value="P:plasma membrane tubulation"/>
    <property type="evidence" value="ECO:0007669"/>
    <property type="project" value="TreeGrafter"/>
</dbReference>
<dbReference type="GO" id="GO:0051666">
    <property type="term" value="P:actin cortical patch localization"/>
    <property type="evidence" value="ECO:0007669"/>
    <property type="project" value="InterPro"/>
</dbReference>
<dbReference type="EMBL" id="JARPMG010000002">
    <property type="protein sequence ID" value="KAJ8102571.1"/>
    <property type="molecule type" value="Genomic_DNA"/>
</dbReference>
<dbReference type="RefSeq" id="XP_056046021.1">
    <property type="nucleotide sequence ID" value="XM_056189076.1"/>
</dbReference>
<organism evidence="10 11">
    <name type="scientific">Lipomyces tetrasporus</name>
    <dbReference type="NCBI Taxonomy" id="54092"/>
    <lineage>
        <taxon>Eukaryota</taxon>
        <taxon>Fungi</taxon>
        <taxon>Dikarya</taxon>
        <taxon>Ascomycota</taxon>
        <taxon>Saccharomycotina</taxon>
        <taxon>Lipomycetes</taxon>
        <taxon>Lipomycetales</taxon>
        <taxon>Lipomycetaceae</taxon>
        <taxon>Lipomyces</taxon>
    </lineage>
</organism>
<feature type="coiled-coil region" evidence="6">
    <location>
        <begin position="149"/>
        <end position="176"/>
    </location>
</feature>
<dbReference type="GO" id="GO:0015629">
    <property type="term" value="C:actin cytoskeleton"/>
    <property type="evidence" value="ECO:0007669"/>
    <property type="project" value="TreeGrafter"/>
</dbReference>
<name>A0AAD7QWP1_9ASCO</name>
<dbReference type="GO" id="GO:0043332">
    <property type="term" value="C:mating projection tip"/>
    <property type="evidence" value="ECO:0007669"/>
    <property type="project" value="TreeGrafter"/>
</dbReference>
<evidence type="ECO:0000256" key="4">
    <source>
        <dbReference type="ARBA" id="ARBA00023212"/>
    </source>
</evidence>
<dbReference type="InterPro" id="IPR004148">
    <property type="entry name" value="BAR_dom"/>
</dbReference>
<feature type="region of interest" description="Disordered" evidence="7">
    <location>
        <begin position="304"/>
        <end position="356"/>
    </location>
</feature>
<dbReference type="GO" id="GO:0008289">
    <property type="term" value="F:lipid binding"/>
    <property type="evidence" value="ECO:0007669"/>
    <property type="project" value="TreeGrafter"/>
</dbReference>
<dbReference type="SMART" id="SM00721">
    <property type="entry name" value="BAR"/>
    <property type="match status" value="1"/>
</dbReference>
<evidence type="ECO:0000256" key="3">
    <source>
        <dbReference type="ARBA" id="ARBA00022490"/>
    </source>
</evidence>
<accession>A0AAD7QWP1</accession>
<dbReference type="GO" id="GO:0006897">
    <property type="term" value="P:endocytosis"/>
    <property type="evidence" value="ECO:0007669"/>
    <property type="project" value="InterPro"/>
</dbReference>
<keyword evidence="3" id="KW-0963">Cytoplasm</keyword>
<feature type="domain" description="SH3" evidence="8">
    <location>
        <begin position="357"/>
        <end position="418"/>
    </location>
</feature>
<dbReference type="SUPFAM" id="SSF50044">
    <property type="entry name" value="SH3-domain"/>
    <property type="match status" value="1"/>
</dbReference>
<feature type="domain" description="BAR" evidence="9">
    <location>
        <begin position="14"/>
        <end position="236"/>
    </location>
</feature>
<dbReference type="CDD" id="cd00174">
    <property type="entry name" value="SH3"/>
    <property type="match status" value="1"/>
</dbReference>
<dbReference type="GO" id="GO:1990528">
    <property type="term" value="C:Rvs161p-Rvs167p complex"/>
    <property type="evidence" value="ECO:0007669"/>
    <property type="project" value="TreeGrafter"/>
</dbReference>
<evidence type="ECO:0000256" key="5">
    <source>
        <dbReference type="PROSITE-ProRule" id="PRU00192"/>
    </source>
</evidence>
<evidence type="ECO:0000256" key="2">
    <source>
        <dbReference type="ARBA" id="ARBA00022443"/>
    </source>
</evidence>
<dbReference type="Gene3D" id="2.30.30.40">
    <property type="entry name" value="SH3 Domains"/>
    <property type="match status" value="1"/>
</dbReference>
<dbReference type="PROSITE" id="PS50002">
    <property type="entry name" value="SH3"/>
    <property type="match status" value="1"/>
</dbReference>
<dbReference type="SMART" id="SM00326">
    <property type="entry name" value="SH3"/>
    <property type="match status" value="1"/>
</dbReference>
<dbReference type="PANTHER" id="PTHR47174">
    <property type="entry name" value="BRIDGING INTEGRATOR 3"/>
    <property type="match status" value="1"/>
</dbReference>
<dbReference type="PANTHER" id="PTHR47174:SF3">
    <property type="entry name" value="BRIDGING INTEGRATOR 3"/>
    <property type="match status" value="1"/>
</dbReference>
<feature type="compositionally biased region" description="Low complexity" evidence="7">
    <location>
        <begin position="272"/>
        <end position="284"/>
    </location>
</feature>
<evidence type="ECO:0000256" key="1">
    <source>
        <dbReference type="ARBA" id="ARBA00004245"/>
    </source>
</evidence>
<evidence type="ECO:0000259" key="9">
    <source>
        <dbReference type="PROSITE" id="PS51021"/>
    </source>
</evidence>
<reference evidence="10" key="1">
    <citation type="submission" date="2023-03" db="EMBL/GenBank/DDBJ databases">
        <title>Near-Complete genome sequence of Lipomyces tetrasporous NRRL Y-64009, an oleaginous yeast capable of growing on lignocellulosic hydrolysates.</title>
        <authorList>
            <consortium name="Lawrence Berkeley National Laboratory"/>
            <person name="Jagtap S.S."/>
            <person name="Liu J.-J."/>
            <person name="Walukiewicz H.E."/>
            <person name="Pangilinan J."/>
            <person name="Lipzen A."/>
            <person name="Ahrendt S."/>
            <person name="Koriabine M."/>
            <person name="Cobaugh K."/>
            <person name="Salamov A."/>
            <person name="Yoshinaga Y."/>
            <person name="Ng V."/>
            <person name="Daum C."/>
            <person name="Grigoriev I.V."/>
            <person name="Slininger P.J."/>
            <person name="Dien B.S."/>
            <person name="Jin Y.-S."/>
            <person name="Rao C.V."/>
        </authorList>
    </citation>
    <scope>NUCLEOTIDE SEQUENCE</scope>
    <source>
        <strain evidence="10">NRRL Y-64009</strain>
    </source>
</reference>
<evidence type="ECO:0000313" key="11">
    <source>
        <dbReference type="Proteomes" id="UP001217417"/>
    </source>
</evidence>
<evidence type="ECO:0008006" key="12">
    <source>
        <dbReference type="Google" id="ProtNLM"/>
    </source>
</evidence>
<feature type="compositionally biased region" description="Low complexity" evidence="7">
    <location>
        <begin position="316"/>
        <end position="330"/>
    </location>
</feature>
<feature type="region of interest" description="Disordered" evidence="7">
    <location>
        <begin position="418"/>
        <end position="502"/>
    </location>
</feature>
<evidence type="ECO:0000256" key="7">
    <source>
        <dbReference type="SAM" id="MobiDB-lite"/>
    </source>
</evidence>
<evidence type="ECO:0000313" key="10">
    <source>
        <dbReference type="EMBL" id="KAJ8102571.1"/>
    </source>
</evidence>
<keyword evidence="2 5" id="KW-0728">SH3 domain</keyword>
<comment type="caution">
    <text evidence="10">The sequence shown here is derived from an EMBL/GenBank/DDBJ whole genome shotgun (WGS) entry which is preliminary data.</text>
</comment>
<evidence type="ECO:0000259" key="8">
    <source>
        <dbReference type="PROSITE" id="PS50002"/>
    </source>
</evidence>
<keyword evidence="6" id="KW-0175">Coiled coil</keyword>
<dbReference type="InterPro" id="IPR001452">
    <property type="entry name" value="SH3_domain"/>
</dbReference>
<gene>
    <name evidence="10" type="ORF">POJ06DRAFT_265435</name>
</gene>
<comment type="subcellular location">
    <subcellularLocation>
        <location evidence="1">Cytoplasm</location>
        <location evidence="1">Cytoskeleton</location>
    </subcellularLocation>
</comment>
<evidence type="ECO:0000256" key="6">
    <source>
        <dbReference type="SAM" id="Coils"/>
    </source>
</evidence>
<feature type="compositionally biased region" description="Polar residues" evidence="7">
    <location>
        <begin position="231"/>
        <end position="254"/>
    </location>
</feature>
<feature type="region of interest" description="Disordered" evidence="7">
    <location>
        <begin position="228"/>
        <end position="284"/>
    </location>
</feature>
<dbReference type="GO" id="GO:0031097">
    <property type="term" value="C:medial cortex"/>
    <property type="evidence" value="ECO:0007669"/>
    <property type="project" value="TreeGrafter"/>
</dbReference>
<dbReference type="GeneID" id="80884242"/>
<dbReference type="Gene3D" id="1.20.1270.60">
    <property type="entry name" value="Arfaptin homology (AH) domain/BAR domain"/>
    <property type="match status" value="1"/>
</dbReference>
<keyword evidence="4" id="KW-0206">Cytoskeleton</keyword>
<dbReference type="Pfam" id="PF03114">
    <property type="entry name" value="BAR"/>
    <property type="match status" value="1"/>
</dbReference>
<sequence>MMTKKIDRLRQWTSEKLGNEQKTQESEEFRELEYEINMRYEGTERLHQSMSLYVRNLSKRRELDEIEKASPIDILGQAMAIYGDEFVADSTYGQALYRLGVANQKMARHQEAFVERINKNFLEGIEKSIAQFKDFQNARKKLEYRRLAYDTALSKVQKTKREDARLEEEVRAQRIKYEEAGEDVVRKMNSIRDAESDNLADLVDFFEAECEYYERCNEIIVNLRKNWVSDAPNSSPSTPKGARSRSTSIRSFGNSHDDASPPPGSRRPNFKSGASSSSSIHSAASNGFDSAPKFGALRTQSISSADTGSSLDNLPISTTSSISSGKLSSSANIGPPRLSRSITEPPPLPGPRPALGAKKKLVKANFRYEAEAEDELSLEPGDIVIVTEEIDAGWWIGELAGGERSGLFPVPYCTVISEGSGSANGGPGRPSKPAPAMRKTSNFNGDTERDEDERASVAAPAFQSSMKKLNGGVGRLGPAVSAKKPPPPPPKRSGVIGAVGAR</sequence>
<dbReference type="InterPro" id="IPR027267">
    <property type="entry name" value="AH/BAR_dom_sf"/>
</dbReference>
<dbReference type="Proteomes" id="UP001217417">
    <property type="component" value="Unassembled WGS sequence"/>
</dbReference>
<protein>
    <recommendedName>
        <fullName evidence="12">BAR-domain-containing protein</fullName>
    </recommendedName>
</protein>